<dbReference type="EMBL" id="CP144753">
    <property type="protein sequence ID" value="WVZ94968.1"/>
    <property type="molecule type" value="Genomic_DNA"/>
</dbReference>
<protein>
    <submittedName>
        <fullName evidence="1">Uncharacterized protein</fullName>
    </submittedName>
</protein>
<proteinExistence type="predicted"/>
<dbReference type="Proteomes" id="UP001341281">
    <property type="component" value="Chromosome 09"/>
</dbReference>
<keyword evidence="2" id="KW-1185">Reference proteome</keyword>
<evidence type="ECO:0000313" key="1">
    <source>
        <dbReference type="EMBL" id="WVZ94968.1"/>
    </source>
</evidence>
<accession>A0AAQ3ULV9</accession>
<gene>
    <name evidence="1" type="ORF">U9M48_040788</name>
</gene>
<sequence>MRAISFAKAWGSPALSDACSSFICSPTRAPPAARTQGGISPLSLSLSVRSVPGQEEEGKSCSVSCSRVRCRDPTRAQNQTLRCFR</sequence>
<name>A0AAQ3ULV9_PASNO</name>
<dbReference type="AlphaFoldDB" id="A0AAQ3ULV9"/>
<evidence type="ECO:0000313" key="2">
    <source>
        <dbReference type="Proteomes" id="UP001341281"/>
    </source>
</evidence>
<reference evidence="1 2" key="1">
    <citation type="submission" date="2024-02" db="EMBL/GenBank/DDBJ databases">
        <title>High-quality chromosome-scale genome assembly of Pensacola bahiagrass (Paspalum notatum Flugge var. saurae).</title>
        <authorList>
            <person name="Vega J.M."/>
            <person name="Podio M."/>
            <person name="Orjuela J."/>
            <person name="Siena L.A."/>
            <person name="Pessino S.C."/>
            <person name="Combes M.C."/>
            <person name="Mariac C."/>
            <person name="Albertini E."/>
            <person name="Pupilli F."/>
            <person name="Ortiz J.P.A."/>
            <person name="Leblanc O."/>
        </authorList>
    </citation>
    <scope>NUCLEOTIDE SEQUENCE [LARGE SCALE GENOMIC DNA]</scope>
    <source>
        <strain evidence="1">R1</strain>
        <tissue evidence="1">Leaf</tissue>
    </source>
</reference>
<organism evidence="1 2">
    <name type="scientific">Paspalum notatum var. saurae</name>
    <dbReference type="NCBI Taxonomy" id="547442"/>
    <lineage>
        <taxon>Eukaryota</taxon>
        <taxon>Viridiplantae</taxon>
        <taxon>Streptophyta</taxon>
        <taxon>Embryophyta</taxon>
        <taxon>Tracheophyta</taxon>
        <taxon>Spermatophyta</taxon>
        <taxon>Magnoliopsida</taxon>
        <taxon>Liliopsida</taxon>
        <taxon>Poales</taxon>
        <taxon>Poaceae</taxon>
        <taxon>PACMAD clade</taxon>
        <taxon>Panicoideae</taxon>
        <taxon>Andropogonodae</taxon>
        <taxon>Paspaleae</taxon>
        <taxon>Paspalinae</taxon>
        <taxon>Paspalum</taxon>
    </lineage>
</organism>